<keyword evidence="8" id="KW-0456">Lyase</keyword>
<dbReference type="PANTHER" id="PTHR11863">
    <property type="entry name" value="STEROL DESATURASE"/>
    <property type="match status" value="1"/>
</dbReference>
<keyword evidence="4 10" id="KW-0812">Transmembrane</keyword>
<evidence type="ECO:0000256" key="8">
    <source>
        <dbReference type="ARBA" id="ARBA00023239"/>
    </source>
</evidence>
<gene>
    <name evidence="12" type="ORF">Taro_049168</name>
</gene>
<dbReference type="GO" id="GO:0008610">
    <property type="term" value="P:lipid biosynthetic process"/>
    <property type="evidence" value="ECO:0007669"/>
    <property type="project" value="InterPro"/>
</dbReference>
<evidence type="ECO:0000256" key="1">
    <source>
        <dbReference type="ARBA" id="ARBA00004477"/>
    </source>
</evidence>
<sequence length="258" mass="29756">MTLMGLSDEALWIFVPLVVFWGYSGMYEVVGCFLGKYRLFPKEDEDGRNLITKWEAIKGVLFNQAIQLALSFPFLWLQGNRRGAPIVQPPLYVQAVQLLVAILVLDMWQYFGHRLFHTNRFLYKRIHALHHHLIVPYAFAAQYQHPLEALLLDNVGAVLAYVVSGMTPRTAAFFFSLTLVKSIDDHCGLWLPGHPFHLVFSNNSAFHSVHHQLYGGKANFSAPYFTFWDKIMGTYMPYNLEPREEGGYELKHFEPKED</sequence>
<feature type="domain" description="Fatty acid hydroxylase" evidence="11">
    <location>
        <begin position="99"/>
        <end position="234"/>
    </location>
</feature>
<keyword evidence="13" id="KW-1185">Reference proteome</keyword>
<dbReference type="Pfam" id="PF04116">
    <property type="entry name" value="FA_hydroxylase"/>
    <property type="match status" value="1"/>
</dbReference>
<evidence type="ECO:0000256" key="10">
    <source>
        <dbReference type="SAM" id="Phobius"/>
    </source>
</evidence>
<accession>A0A843XA21</accession>
<reference evidence="12" key="1">
    <citation type="submission" date="2017-07" db="EMBL/GenBank/DDBJ databases">
        <title>Taro Niue Genome Assembly and Annotation.</title>
        <authorList>
            <person name="Atibalentja N."/>
            <person name="Keating K."/>
            <person name="Fields C.J."/>
        </authorList>
    </citation>
    <scope>NUCLEOTIDE SEQUENCE</scope>
    <source>
        <strain evidence="12">Niue_2</strain>
        <tissue evidence="12">Leaf</tissue>
    </source>
</reference>
<feature type="transmembrane region" description="Helical" evidence="10">
    <location>
        <begin position="91"/>
        <end position="111"/>
    </location>
</feature>
<protein>
    <recommendedName>
        <fullName evidence="3">aldehyde oxygenase (deformylating)</fullName>
        <ecNumber evidence="3">4.1.99.5</ecNumber>
    </recommendedName>
</protein>
<evidence type="ECO:0000256" key="9">
    <source>
        <dbReference type="ARBA" id="ARBA00047909"/>
    </source>
</evidence>
<evidence type="ECO:0000259" key="11">
    <source>
        <dbReference type="Pfam" id="PF04116"/>
    </source>
</evidence>
<evidence type="ECO:0000313" key="13">
    <source>
        <dbReference type="Proteomes" id="UP000652761"/>
    </source>
</evidence>
<evidence type="ECO:0000256" key="7">
    <source>
        <dbReference type="ARBA" id="ARBA00023136"/>
    </source>
</evidence>
<evidence type="ECO:0000256" key="4">
    <source>
        <dbReference type="ARBA" id="ARBA00022692"/>
    </source>
</evidence>
<dbReference type="EMBL" id="NMUH01006896">
    <property type="protein sequence ID" value="MQM16214.1"/>
    <property type="molecule type" value="Genomic_DNA"/>
</dbReference>
<evidence type="ECO:0000256" key="6">
    <source>
        <dbReference type="ARBA" id="ARBA00022989"/>
    </source>
</evidence>
<dbReference type="GO" id="GO:0071771">
    <property type="term" value="F:aldehyde oxygenase (deformylating) activity"/>
    <property type="evidence" value="ECO:0007669"/>
    <property type="project" value="UniProtKB-EC"/>
</dbReference>
<dbReference type="Proteomes" id="UP000652761">
    <property type="component" value="Unassembled WGS sequence"/>
</dbReference>
<evidence type="ECO:0000256" key="5">
    <source>
        <dbReference type="ARBA" id="ARBA00022824"/>
    </source>
</evidence>
<evidence type="ECO:0000313" key="12">
    <source>
        <dbReference type="EMBL" id="MQM16214.1"/>
    </source>
</evidence>
<keyword evidence="7 10" id="KW-0472">Membrane</keyword>
<name>A0A843XA21_COLES</name>
<comment type="catalytic activity">
    <reaction evidence="9">
        <text>a long-chain fatty aldehyde + 2 NADPH + O2 + H(+) = a long-chain alkane + formate + 2 NADP(+) + H2O</text>
        <dbReference type="Rhea" id="RHEA:21440"/>
        <dbReference type="ChEBI" id="CHEBI:15377"/>
        <dbReference type="ChEBI" id="CHEBI:15378"/>
        <dbReference type="ChEBI" id="CHEBI:15379"/>
        <dbReference type="ChEBI" id="CHEBI:15740"/>
        <dbReference type="ChEBI" id="CHEBI:17176"/>
        <dbReference type="ChEBI" id="CHEBI:57783"/>
        <dbReference type="ChEBI" id="CHEBI:58349"/>
        <dbReference type="ChEBI" id="CHEBI:83563"/>
        <dbReference type="EC" id="4.1.99.5"/>
    </reaction>
</comment>
<dbReference type="AlphaFoldDB" id="A0A843XA21"/>
<dbReference type="EC" id="4.1.99.5" evidence="3"/>
<keyword evidence="6 10" id="KW-1133">Transmembrane helix</keyword>
<organism evidence="12 13">
    <name type="scientific">Colocasia esculenta</name>
    <name type="common">Wild taro</name>
    <name type="synonym">Arum esculentum</name>
    <dbReference type="NCBI Taxonomy" id="4460"/>
    <lineage>
        <taxon>Eukaryota</taxon>
        <taxon>Viridiplantae</taxon>
        <taxon>Streptophyta</taxon>
        <taxon>Embryophyta</taxon>
        <taxon>Tracheophyta</taxon>
        <taxon>Spermatophyta</taxon>
        <taxon>Magnoliopsida</taxon>
        <taxon>Liliopsida</taxon>
        <taxon>Araceae</taxon>
        <taxon>Aroideae</taxon>
        <taxon>Colocasieae</taxon>
        <taxon>Colocasia</taxon>
    </lineage>
</organism>
<feature type="transmembrane region" description="Helical" evidence="10">
    <location>
        <begin position="12"/>
        <end position="35"/>
    </location>
</feature>
<dbReference type="OrthoDB" id="408954at2759"/>
<evidence type="ECO:0000256" key="3">
    <source>
        <dbReference type="ARBA" id="ARBA00013146"/>
    </source>
</evidence>
<dbReference type="InterPro" id="IPR006694">
    <property type="entry name" value="Fatty_acid_hydroxylase"/>
</dbReference>
<comment type="similarity">
    <text evidence="2">Belongs to the sterol desaturase family.</text>
</comment>
<dbReference type="GO" id="GO:0016491">
    <property type="term" value="F:oxidoreductase activity"/>
    <property type="evidence" value="ECO:0007669"/>
    <property type="project" value="InterPro"/>
</dbReference>
<comment type="subcellular location">
    <subcellularLocation>
        <location evidence="1">Endoplasmic reticulum membrane</location>
        <topology evidence="1">Multi-pass membrane protein</topology>
    </subcellularLocation>
</comment>
<dbReference type="GO" id="GO:0005789">
    <property type="term" value="C:endoplasmic reticulum membrane"/>
    <property type="evidence" value="ECO:0007669"/>
    <property type="project" value="UniProtKB-SubCell"/>
</dbReference>
<evidence type="ECO:0000256" key="2">
    <source>
        <dbReference type="ARBA" id="ARBA00009324"/>
    </source>
</evidence>
<comment type="caution">
    <text evidence="12">The sequence shown here is derived from an EMBL/GenBank/DDBJ whole genome shotgun (WGS) entry which is preliminary data.</text>
</comment>
<keyword evidence="5" id="KW-0256">Endoplasmic reticulum</keyword>
<dbReference type="InterPro" id="IPR050307">
    <property type="entry name" value="Sterol_Desaturase_Related"/>
</dbReference>
<proteinExistence type="inferred from homology"/>
<dbReference type="GO" id="GO:0005506">
    <property type="term" value="F:iron ion binding"/>
    <property type="evidence" value="ECO:0007669"/>
    <property type="project" value="InterPro"/>
</dbReference>